<sequence length="329" mass="38704">MSKKTILTLFICFTSLTIFSQKENFTGIWKMSLPQDYEEVEMKFWNTLFFLDTGKVFIDGQEMFWEYNSKLERLYFKESLDAKEDGNYYEILEQSKNQMQFNKPGKRGKWILNRITKREEFVGHWKILKESESEFTNIWMDLSINGNVSIGNIGEQETLYKSQWKFDPQSNILSINIPFLKNQKVDVILYRGEKGVKTQLGVKNKEYHALFEREAHPKQSIKNDPSKTINKSNIVGTWEVTKIIENNRVLVSHSGEQYQFETNGALKLVINGTEKKAFWEYNAETQNITIFEKKENTKQKLAAFKINKVSNTQMIISEGNRMAHMEFIR</sequence>
<dbReference type="Proteomes" id="UP000318833">
    <property type="component" value="Unassembled WGS sequence"/>
</dbReference>
<proteinExistence type="predicted"/>
<evidence type="ECO:0000313" key="2">
    <source>
        <dbReference type="Proteomes" id="UP000318833"/>
    </source>
</evidence>
<gene>
    <name evidence="1" type="ORF">FOF46_10900</name>
</gene>
<reference evidence="1 2" key="1">
    <citation type="submission" date="2019-07" db="EMBL/GenBank/DDBJ databases">
        <title>The draft genome sequence of Aquimarina algiphila M91.</title>
        <authorList>
            <person name="Meng X."/>
        </authorList>
    </citation>
    <scope>NUCLEOTIDE SEQUENCE [LARGE SCALE GENOMIC DNA]</scope>
    <source>
        <strain evidence="1 2">M91</strain>
    </source>
</reference>
<dbReference type="AlphaFoldDB" id="A0A554VL22"/>
<comment type="caution">
    <text evidence="1">The sequence shown here is derived from an EMBL/GenBank/DDBJ whole genome shotgun (WGS) entry which is preliminary data.</text>
</comment>
<name>A0A554VL22_9FLAO</name>
<protein>
    <recommendedName>
        <fullName evidence="3">Lipocalin-like domain-containing protein</fullName>
    </recommendedName>
</protein>
<dbReference type="OrthoDB" id="9801455at2"/>
<dbReference type="RefSeq" id="WP_143916482.1">
    <property type="nucleotide sequence ID" value="NZ_CANMIK010000010.1"/>
</dbReference>
<accession>A0A554VL22</accession>
<evidence type="ECO:0000313" key="1">
    <source>
        <dbReference type="EMBL" id="TSE08804.1"/>
    </source>
</evidence>
<keyword evidence="2" id="KW-1185">Reference proteome</keyword>
<organism evidence="1 2">
    <name type="scientific">Aquimarina algiphila</name>
    <dbReference type="NCBI Taxonomy" id="2047982"/>
    <lineage>
        <taxon>Bacteria</taxon>
        <taxon>Pseudomonadati</taxon>
        <taxon>Bacteroidota</taxon>
        <taxon>Flavobacteriia</taxon>
        <taxon>Flavobacteriales</taxon>
        <taxon>Flavobacteriaceae</taxon>
        <taxon>Aquimarina</taxon>
    </lineage>
</organism>
<evidence type="ECO:0008006" key="3">
    <source>
        <dbReference type="Google" id="ProtNLM"/>
    </source>
</evidence>
<dbReference type="EMBL" id="VLNR01000019">
    <property type="protein sequence ID" value="TSE08804.1"/>
    <property type="molecule type" value="Genomic_DNA"/>
</dbReference>